<gene>
    <name evidence="8" type="ORF">Nepgr_009680</name>
</gene>
<evidence type="ECO:0000313" key="9">
    <source>
        <dbReference type="Proteomes" id="UP001279734"/>
    </source>
</evidence>
<dbReference type="InterPro" id="IPR018501">
    <property type="entry name" value="DDT_dom"/>
</dbReference>
<feature type="compositionally biased region" description="Basic and acidic residues" evidence="5">
    <location>
        <begin position="78"/>
        <end position="87"/>
    </location>
</feature>
<evidence type="ECO:0000256" key="4">
    <source>
        <dbReference type="RuleBase" id="RU000682"/>
    </source>
</evidence>
<evidence type="ECO:0000259" key="7">
    <source>
        <dbReference type="PROSITE" id="PS50827"/>
    </source>
</evidence>
<feature type="domain" description="DDT" evidence="7">
    <location>
        <begin position="403"/>
        <end position="462"/>
    </location>
</feature>
<dbReference type="AlphaFoldDB" id="A0AAD3SBN3"/>
<dbReference type="GO" id="GO:0005634">
    <property type="term" value="C:nucleus"/>
    <property type="evidence" value="ECO:0007669"/>
    <property type="project" value="UniProtKB-SubCell"/>
</dbReference>
<feature type="region of interest" description="Disordered" evidence="5">
    <location>
        <begin position="140"/>
        <end position="195"/>
    </location>
</feature>
<evidence type="ECO:0008006" key="10">
    <source>
        <dbReference type="Google" id="ProtNLM"/>
    </source>
</evidence>
<proteinExistence type="predicted"/>
<feature type="region of interest" description="Disordered" evidence="5">
    <location>
        <begin position="619"/>
        <end position="638"/>
    </location>
</feature>
<dbReference type="PANTHER" id="PTHR36968:SF8">
    <property type="entry name" value="HOMEOBOX-DDT DOMAIN PROTEIN RLT3 ISOFORM X1"/>
    <property type="match status" value="1"/>
</dbReference>
<keyword evidence="2 3" id="KW-0539">Nucleus</keyword>
<feature type="DNA-binding region" description="Homeobox" evidence="3">
    <location>
        <begin position="33"/>
        <end position="82"/>
    </location>
</feature>
<organism evidence="8 9">
    <name type="scientific">Nepenthes gracilis</name>
    <name type="common">Slender pitcher plant</name>
    <dbReference type="NCBI Taxonomy" id="150966"/>
    <lineage>
        <taxon>Eukaryota</taxon>
        <taxon>Viridiplantae</taxon>
        <taxon>Streptophyta</taxon>
        <taxon>Embryophyta</taxon>
        <taxon>Tracheophyta</taxon>
        <taxon>Spermatophyta</taxon>
        <taxon>Magnoliopsida</taxon>
        <taxon>eudicotyledons</taxon>
        <taxon>Gunneridae</taxon>
        <taxon>Pentapetalae</taxon>
        <taxon>Caryophyllales</taxon>
        <taxon>Nepenthaceae</taxon>
        <taxon>Nepenthes</taxon>
    </lineage>
</organism>
<dbReference type="PROSITE" id="PS50071">
    <property type="entry name" value="HOMEOBOX_2"/>
    <property type="match status" value="1"/>
</dbReference>
<name>A0AAD3SBN3_NEPGR</name>
<feature type="compositionally biased region" description="Polar residues" evidence="5">
    <location>
        <begin position="625"/>
        <end position="638"/>
    </location>
</feature>
<dbReference type="Pfam" id="PF15613">
    <property type="entry name" value="WSD"/>
    <property type="match status" value="1"/>
</dbReference>
<dbReference type="InterPro" id="IPR001356">
    <property type="entry name" value="HD"/>
</dbReference>
<dbReference type="PROSITE" id="PS50827">
    <property type="entry name" value="DDT"/>
    <property type="match status" value="1"/>
</dbReference>
<dbReference type="InterPro" id="IPR044977">
    <property type="entry name" value="RLT1-3"/>
</dbReference>
<feature type="compositionally biased region" description="Basic and acidic residues" evidence="5">
    <location>
        <begin position="149"/>
        <end position="166"/>
    </location>
</feature>
<sequence length="1166" mass="131662">MADHVQENCETSTVSPPPTDFNDTCSLKRKTPLQLQTLENLYSDDRYPTQSRIEDYAFALGLTCKQVRGWFIERRRKEKKAEEINESKKKRKKSYSSLEQGEVDENTKRSILMHDMLYSPDFILKKVFRKDGPPVGVEFDTIPSTTGRLSHDMNRSHAASHDEQRISRRRKVSRPLTAEHQQRDKTSGPVKKHGMGKGLMTVWRVTNTDVAYQDNSRTSKRRKVLPNSNNPPAKRHGIGKGLMTVWRVMHPNFADRGSTGVSQITSTRPRKLLREKRPRRKPISKQRRPGNVLQQKKKPPVRRRKVECNKKGNQKKSCREKCGLALDAARYEEHWRPFETLVDDEELELRELQSGSKPPSCTAHLATNGRHGCPFCKDLLAKFPPDSVRKKRLLCMLPWESSVELVKKLFKVFHFLYTYAVVIDVCPFTLDEFVQAFSDKDSLLLGKIHVCLLELLLSDVAKELSTGLFPCMTKNFMFLSLLHWVESQKFVVNFWKKSLNPLTWTEILRQVLVAAGFGSTDGMLKKGGLNKEETLIVKYGLRPGTLKGELFSILLEQGDKGIKVADLAKSSQIADLGFTNSNYELEGLLCSTLASDITLFEKISSSAYRLRLNSLRKRDEDTYSDSENSGSIDESSQDAGICNVDDLECDSGNSNSRTSKNISHQHGEINTLNSCTEIDESHSREVLLFGLMDGEYSDLSIEEKLNILVSLIDLVSAGSSIRMEDPFIPSPVVPEVYQHGSGAKIKRSSLNPHSFHSASRGRVEEIHGTEDVYPPSGFHSIDSSMFISLLCAKKKSSNRKRDANEAEVVNDPHPMQSIFLGSDRRYNRYWIFLGPCYANDPGHKQVYFESSEDGHWEVIDTEEALCALMANFDYRGRREAALLASLKKRSTFLFEEMCDGSSADPTIRQTTQSDLSELDRINEDSSSPVSDVDNNFCSTDISNNPTASSGVVVFEVGKEVEEQKQKLNRMQAHDSWIWNSFYSNLHAVRHSKRPYLDSLTRCGSCHDLYWRDEKHCKICHTTFELDFDLEEKYAIHVATCREKDDANMYPTHKVLPSQLQALKAAIHAIELAMPEAALIGAWTKSAHKLWVNRLKRTSSLPGLSQVLADFVSAINLDWLSQCDVALACGSTTEELGVEIELKAEAPMNAKKGCGASDIYLGRALSP</sequence>
<comment type="caution">
    <text evidence="8">The sequence shown here is derived from an EMBL/GenBank/DDBJ whole genome shotgun (WGS) entry which is preliminary data.</text>
</comment>
<dbReference type="InterPro" id="IPR009057">
    <property type="entry name" value="Homeodomain-like_sf"/>
</dbReference>
<feature type="region of interest" description="Disordered" evidence="5">
    <location>
        <begin position="253"/>
        <end position="312"/>
    </location>
</feature>
<dbReference type="GO" id="GO:0003677">
    <property type="term" value="F:DNA binding"/>
    <property type="evidence" value="ECO:0007669"/>
    <property type="project" value="UniProtKB-UniRule"/>
</dbReference>
<dbReference type="Pfam" id="PF00046">
    <property type="entry name" value="Homeodomain"/>
    <property type="match status" value="1"/>
</dbReference>
<feature type="compositionally biased region" description="Basic residues" evidence="5">
    <location>
        <begin position="295"/>
        <end position="305"/>
    </location>
</feature>
<evidence type="ECO:0000256" key="2">
    <source>
        <dbReference type="ARBA" id="ARBA00023242"/>
    </source>
</evidence>
<dbReference type="InterPro" id="IPR028942">
    <property type="entry name" value="WHIM1_dom"/>
</dbReference>
<dbReference type="CDD" id="cd00086">
    <property type="entry name" value="homeodomain"/>
    <property type="match status" value="1"/>
</dbReference>
<evidence type="ECO:0000313" key="8">
    <source>
        <dbReference type="EMBL" id="GMH07840.1"/>
    </source>
</evidence>
<keyword evidence="9" id="KW-1185">Reference proteome</keyword>
<comment type="subcellular location">
    <subcellularLocation>
        <location evidence="1 3 4">Nucleus</location>
    </subcellularLocation>
</comment>
<feature type="domain" description="Homeobox" evidence="6">
    <location>
        <begin position="31"/>
        <end position="81"/>
    </location>
</feature>
<dbReference type="GO" id="GO:0006357">
    <property type="term" value="P:regulation of transcription by RNA polymerase II"/>
    <property type="evidence" value="ECO:0007669"/>
    <property type="project" value="InterPro"/>
</dbReference>
<dbReference type="SMART" id="SM00389">
    <property type="entry name" value="HOX"/>
    <property type="match status" value="1"/>
</dbReference>
<dbReference type="Pfam" id="PF02791">
    <property type="entry name" value="DDT"/>
    <property type="match status" value="1"/>
</dbReference>
<dbReference type="SMART" id="SM00571">
    <property type="entry name" value="DDT"/>
    <property type="match status" value="1"/>
</dbReference>
<feature type="region of interest" description="Disordered" evidence="5">
    <location>
        <begin position="211"/>
        <end position="238"/>
    </location>
</feature>
<feature type="compositionally biased region" description="Basic residues" evidence="5">
    <location>
        <begin position="268"/>
        <end position="288"/>
    </location>
</feature>
<evidence type="ECO:0000256" key="1">
    <source>
        <dbReference type="ARBA" id="ARBA00004123"/>
    </source>
</evidence>
<feature type="region of interest" description="Disordered" evidence="5">
    <location>
        <begin position="78"/>
        <end position="102"/>
    </location>
</feature>
<dbReference type="Gene3D" id="1.10.10.60">
    <property type="entry name" value="Homeodomain-like"/>
    <property type="match status" value="1"/>
</dbReference>
<accession>A0AAD3SBN3</accession>
<evidence type="ECO:0000259" key="6">
    <source>
        <dbReference type="PROSITE" id="PS50071"/>
    </source>
</evidence>
<feature type="region of interest" description="Disordered" evidence="5">
    <location>
        <begin position="1"/>
        <end position="23"/>
    </location>
</feature>
<evidence type="ECO:0000256" key="3">
    <source>
        <dbReference type="PROSITE-ProRule" id="PRU00108"/>
    </source>
</evidence>
<dbReference type="EMBL" id="BSYO01000007">
    <property type="protein sequence ID" value="GMH07840.1"/>
    <property type="molecule type" value="Genomic_DNA"/>
</dbReference>
<evidence type="ECO:0000256" key="5">
    <source>
        <dbReference type="SAM" id="MobiDB-lite"/>
    </source>
</evidence>
<dbReference type="SUPFAM" id="SSF46689">
    <property type="entry name" value="Homeodomain-like"/>
    <property type="match status" value="1"/>
</dbReference>
<keyword evidence="3 4" id="KW-0238">DNA-binding</keyword>
<reference evidence="8" key="1">
    <citation type="submission" date="2023-05" db="EMBL/GenBank/DDBJ databases">
        <title>Nepenthes gracilis genome sequencing.</title>
        <authorList>
            <person name="Fukushima K."/>
        </authorList>
    </citation>
    <scope>NUCLEOTIDE SEQUENCE</scope>
    <source>
        <strain evidence="8">SING2019-196</strain>
    </source>
</reference>
<dbReference type="Proteomes" id="UP001279734">
    <property type="component" value="Unassembled WGS sequence"/>
</dbReference>
<keyword evidence="3 4" id="KW-0371">Homeobox</keyword>
<dbReference type="PANTHER" id="PTHR36968">
    <property type="entry name" value="HOMEOBOX-DDT DOMAIN PROTEIN RLT2"/>
    <property type="match status" value="1"/>
</dbReference>
<protein>
    <recommendedName>
        <fullName evidence="10">Homeobox-DDT domain protein RLT3</fullName>
    </recommendedName>
</protein>
<dbReference type="InterPro" id="IPR028941">
    <property type="entry name" value="WHIM2_dom"/>
</dbReference>
<dbReference type="Pfam" id="PF15612">
    <property type="entry name" value="WHIM1"/>
    <property type="match status" value="1"/>
</dbReference>